<feature type="region of interest" description="Disordered" evidence="8">
    <location>
        <begin position="141"/>
        <end position="203"/>
    </location>
</feature>
<protein>
    <recommendedName>
        <fullName evidence="7">H/ACA ribonucleoprotein complex subunit</fullName>
    </recommendedName>
</protein>
<evidence type="ECO:0000256" key="4">
    <source>
        <dbReference type="ARBA" id="ARBA00022553"/>
    </source>
</evidence>
<dbReference type="VEuPathDB" id="VectorBase:LLONM1_008270"/>
<keyword evidence="6 7" id="KW-0539">Nucleus</keyword>
<evidence type="ECO:0000313" key="11">
    <source>
        <dbReference type="Proteomes" id="UP000092461"/>
    </source>
</evidence>
<evidence type="ECO:0000313" key="10">
    <source>
        <dbReference type="EnsemblMetazoa" id="LLOJ000522-PA"/>
    </source>
</evidence>
<comment type="subcellular location">
    <subcellularLocation>
        <location evidence="7">Nucleus</location>
        <location evidence="7">Nucleolus</location>
    </subcellularLocation>
</comment>
<comment type="subunit">
    <text evidence="7">Component of the small nucleolar ribonucleoprotein particles containing H/ACA-type snoRNAs (H/ACA snoRNPs).</text>
</comment>
<reference evidence="10" key="3">
    <citation type="submission" date="2020-05" db="UniProtKB">
        <authorList>
            <consortium name="EnsemblMetazoa"/>
        </authorList>
    </citation>
    <scope>IDENTIFICATION</scope>
    <source>
        <strain evidence="10">Jacobina</strain>
    </source>
</reference>
<keyword evidence="2 7" id="KW-0690">Ribosome biogenesis</keyword>
<feature type="region of interest" description="Disordered" evidence="8">
    <location>
        <begin position="249"/>
        <end position="274"/>
    </location>
</feature>
<dbReference type="AlphaFoldDB" id="A0A1B0C9A0"/>
<dbReference type="VEuPathDB" id="VectorBase:LLOJ000522"/>
<keyword evidence="4" id="KW-0597">Phosphoprotein</keyword>
<evidence type="ECO:0000256" key="3">
    <source>
        <dbReference type="ARBA" id="ARBA00022552"/>
    </source>
</evidence>
<accession>A0A1B0C9A0</accession>
<dbReference type="GO" id="GO:0005730">
    <property type="term" value="C:nucleolus"/>
    <property type="evidence" value="ECO:0007669"/>
    <property type="project" value="UniProtKB-SubCell"/>
</dbReference>
<evidence type="ECO:0000256" key="5">
    <source>
        <dbReference type="ARBA" id="ARBA00022884"/>
    </source>
</evidence>
<dbReference type="PANTHER" id="PTHR31633">
    <property type="entry name" value="H/ACA RIBONUCLEOPROTEIN COMPLEX NON-CORE SUBUNIT NAF1"/>
    <property type="match status" value="1"/>
</dbReference>
<dbReference type="Pfam" id="PF04410">
    <property type="entry name" value="Gar1"/>
    <property type="match status" value="1"/>
</dbReference>
<comment type="similarity">
    <text evidence="7">Belongs to the GAR1 family.</text>
</comment>
<keyword evidence="11" id="KW-1185">Reference proteome</keyword>
<dbReference type="GO" id="GO:0006364">
    <property type="term" value="P:rRNA processing"/>
    <property type="evidence" value="ECO:0007669"/>
    <property type="project" value="UniProtKB-KW"/>
</dbReference>
<evidence type="ECO:0000313" key="9">
    <source>
        <dbReference type="EMBL" id="MBC1171949.1"/>
    </source>
</evidence>
<comment type="similarity">
    <text evidence="1">Belongs to the NAF1 family.</text>
</comment>
<evidence type="ECO:0000256" key="8">
    <source>
        <dbReference type="SAM" id="MobiDB-lite"/>
    </source>
</evidence>
<keyword evidence="3 7" id="KW-0698">rRNA processing</keyword>
<sequence length="274" mass="31222">MKSPSQRPASRQRGVKAKGELDLSDLPPIEDLHISVQENECLHLGQIMSIVEQMVLVESKRGNVILDLDTVLFVDRGQKILGKIFDVLGPIDQPIYCVRFNSSSQIAEKNITVGMEVFWVSKPEHSSIVVVPNLMQQKGSDASWEHDVEPPEGCLDYSDDEQERNSRRTRRQQQQQQRRPNEIPRQRQAPRGQRCPNMSYRTQPPTMQFPSQHWYQYPPPTLPTWGPVGPVYVNPFAYQTPVIPFMQPPPPPPPPTHMPVVKMEHEEPAPPGCN</sequence>
<dbReference type="EMBL" id="GITU01003246">
    <property type="protein sequence ID" value="MBC1171949.1"/>
    <property type="molecule type" value="Transcribed_RNA"/>
</dbReference>
<evidence type="ECO:0000256" key="6">
    <source>
        <dbReference type="ARBA" id="ARBA00023242"/>
    </source>
</evidence>
<dbReference type="EnsemblMetazoa" id="LLOJ000522-RA">
    <property type="protein sequence ID" value="LLOJ000522-PA"/>
    <property type="gene ID" value="LLOJ000522"/>
</dbReference>
<comment type="function">
    <text evidence="7">Required for ribosome biogenesis. Part of a complex which catalyzes pseudouridylation of rRNA. This involves the isomerization of uridine such that the ribose is subsequently attached to C5, instead of the normal N1. Pseudouridine ("psi") residues may serve to stabilize the conformation of rRNAs.</text>
</comment>
<evidence type="ECO:0000256" key="7">
    <source>
        <dbReference type="RuleBase" id="RU364004"/>
    </source>
</evidence>
<dbReference type="GO" id="GO:0003723">
    <property type="term" value="F:RNA binding"/>
    <property type="evidence" value="ECO:0007669"/>
    <property type="project" value="UniProtKB-KW"/>
</dbReference>
<dbReference type="Gene3D" id="2.40.10.230">
    <property type="entry name" value="Probable tRNA pseudouridine synthase domain"/>
    <property type="match status" value="1"/>
</dbReference>
<name>A0A1B0C9A0_LUTLO</name>
<dbReference type="InterPro" id="IPR007504">
    <property type="entry name" value="H/ACA_rnp_Gar1/Naf1"/>
</dbReference>
<evidence type="ECO:0000256" key="1">
    <source>
        <dbReference type="ARBA" id="ARBA00009801"/>
    </source>
</evidence>
<dbReference type="FunFam" id="2.40.10.230:FF:000002">
    <property type="entry name" value="H/ACA ribonucleoprotein complex non-core subunit NAF1"/>
    <property type="match status" value="1"/>
</dbReference>
<proteinExistence type="inferred from homology"/>
<dbReference type="GO" id="GO:0001522">
    <property type="term" value="P:pseudouridine synthesis"/>
    <property type="evidence" value="ECO:0007669"/>
    <property type="project" value="InterPro"/>
</dbReference>
<dbReference type="GO" id="GO:0000493">
    <property type="term" value="P:box H/ACA snoRNP assembly"/>
    <property type="evidence" value="ECO:0007669"/>
    <property type="project" value="InterPro"/>
</dbReference>
<dbReference type="GO" id="GO:0005732">
    <property type="term" value="C:sno(s)RNA-containing ribonucleoprotein complex"/>
    <property type="evidence" value="ECO:0007669"/>
    <property type="project" value="InterPro"/>
</dbReference>
<reference evidence="11" key="1">
    <citation type="submission" date="2012-05" db="EMBL/GenBank/DDBJ databases">
        <title>Whole Genome Assembly of Lutzomyia longipalpis.</title>
        <authorList>
            <person name="Richards S."/>
            <person name="Qu C."/>
            <person name="Dillon R."/>
            <person name="Worley K."/>
            <person name="Scherer S."/>
            <person name="Batterton M."/>
            <person name="Taylor A."/>
            <person name="Hawes A."/>
            <person name="Hernandez B."/>
            <person name="Kovar C."/>
            <person name="Mandapat C."/>
            <person name="Pham C."/>
            <person name="Qu C."/>
            <person name="Jing C."/>
            <person name="Bess C."/>
            <person name="Bandaranaike D."/>
            <person name="Ngo D."/>
            <person name="Ongeri F."/>
            <person name="Arias F."/>
            <person name="Lara F."/>
            <person name="Weissenberger G."/>
            <person name="Kamau G."/>
            <person name="Han H."/>
            <person name="Shen H."/>
            <person name="Dinh H."/>
            <person name="Khalil I."/>
            <person name="Jones J."/>
            <person name="Shafer J."/>
            <person name="Jayaseelan J."/>
            <person name="Quiroz J."/>
            <person name="Blankenburg K."/>
            <person name="Nguyen L."/>
            <person name="Jackson L."/>
            <person name="Francisco L."/>
            <person name="Tang L.-Y."/>
            <person name="Pu L.-L."/>
            <person name="Perales L."/>
            <person name="Lorensuhewa L."/>
            <person name="Munidasa M."/>
            <person name="Coyle M."/>
            <person name="Taylor M."/>
            <person name="Puazo M."/>
            <person name="Firestine M."/>
            <person name="Scheel M."/>
            <person name="Javaid M."/>
            <person name="Wang M."/>
            <person name="Li M."/>
            <person name="Tabassum N."/>
            <person name="Saada N."/>
            <person name="Osuji N."/>
            <person name="Aqrawi P."/>
            <person name="Fu Q."/>
            <person name="Thornton R."/>
            <person name="Raj R."/>
            <person name="Goodspeed R."/>
            <person name="Mata R."/>
            <person name="Najjar R."/>
            <person name="Gubbala S."/>
            <person name="Lee S."/>
            <person name="Denson S."/>
            <person name="Patil S."/>
            <person name="Macmil S."/>
            <person name="Qi S."/>
            <person name="Matskevitch T."/>
            <person name="Palculict T."/>
            <person name="Mathew T."/>
            <person name="Vee V."/>
            <person name="Velamala V."/>
            <person name="Korchina V."/>
            <person name="Cai W."/>
            <person name="Liu W."/>
            <person name="Dai W."/>
            <person name="Zou X."/>
            <person name="Zhu Y."/>
            <person name="Zhang Y."/>
            <person name="Wu Y.-Q."/>
            <person name="Xin Y."/>
            <person name="Nazarath L."/>
            <person name="Kovar C."/>
            <person name="Han Y."/>
            <person name="Muzny D."/>
            <person name="Gibbs R."/>
        </authorList>
    </citation>
    <scope>NUCLEOTIDE SEQUENCE [LARGE SCALE GENOMIC DNA]</scope>
    <source>
        <strain evidence="11">Jacobina</strain>
    </source>
</reference>
<evidence type="ECO:0000256" key="2">
    <source>
        <dbReference type="ARBA" id="ARBA00022517"/>
    </source>
</evidence>
<dbReference type="GO" id="GO:0043489">
    <property type="term" value="P:RNA stabilization"/>
    <property type="evidence" value="ECO:0007669"/>
    <property type="project" value="UniProtKB-ARBA"/>
</dbReference>
<organism evidence="10 11">
    <name type="scientific">Lutzomyia longipalpis</name>
    <name type="common">Sand fly</name>
    <dbReference type="NCBI Taxonomy" id="7200"/>
    <lineage>
        <taxon>Eukaryota</taxon>
        <taxon>Metazoa</taxon>
        <taxon>Ecdysozoa</taxon>
        <taxon>Arthropoda</taxon>
        <taxon>Hexapoda</taxon>
        <taxon>Insecta</taxon>
        <taxon>Pterygota</taxon>
        <taxon>Neoptera</taxon>
        <taxon>Endopterygota</taxon>
        <taxon>Diptera</taxon>
        <taxon>Nematocera</taxon>
        <taxon>Psychodoidea</taxon>
        <taxon>Psychodidae</taxon>
        <taxon>Lutzomyia</taxon>
        <taxon>Lutzomyia</taxon>
    </lineage>
</organism>
<keyword evidence="5 7" id="KW-0694">RNA-binding</keyword>
<dbReference type="InterPro" id="IPR009000">
    <property type="entry name" value="Transl_B-barrel_sf"/>
</dbReference>
<dbReference type="SUPFAM" id="SSF50447">
    <property type="entry name" value="Translation proteins"/>
    <property type="match status" value="1"/>
</dbReference>
<dbReference type="InterPro" id="IPR038664">
    <property type="entry name" value="Gar1/Naf1_Cbf5-bd_sf"/>
</dbReference>
<dbReference type="EMBL" id="AJWK01002077">
    <property type="status" value="NOT_ANNOTATED_CDS"/>
    <property type="molecule type" value="Genomic_DNA"/>
</dbReference>
<reference evidence="9" key="2">
    <citation type="journal article" date="2020" name="BMC">
        <title>Leishmania infection induces a limited differential gene expression in the sand fly midgut.</title>
        <authorList>
            <person name="Coutinho-Abreu I.V."/>
            <person name="Serafim T.D."/>
            <person name="Meneses C."/>
            <person name="Kamhawi S."/>
            <person name="Oliveira F."/>
            <person name="Valenzuela J.G."/>
        </authorList>
    </citation>
    <scope>NUCLEOTIDE SEQUENCE</scope>
    <source>
        <strain evidence="9">Jacobina</strain>
        <tissue evidence="9">Midgut</tissue>
    </source>
</reference>
<keyword evidence="7" id="KW-0687">Ribonucleoprotein</keyword>
<dbReference type="Proteomes" id="UP000092461">
    <property type="component" value="Unassembled WGS sequence"/>
</dbReference>
<dbReference type="PANTHER" id="PTHR31633:SF1">
    <property type="entry name" value="H_ACA RIBONUCLEOPROTEIN COMPLEX NON-CORE SUBUNIT NAF1"/>
    <property type="match status" value="1"/>
</dbReference>
<dbReference type="InterPro" id="IPR040309">
    <property type="entry name" value="Naf1"/>
</dbReference>